<accession>X1PVP1</accession>
<evidence type="ECO:0008006" key="5">
    <source>
        <dbReference type="Google" id="ProtNLM"/>
    </source>
</evidence>
<evidence type="ECO:0000256" key="1">
    <source>
        <dbReference type="ARBA" id="ARBA00005417"/>
    </source>
</evidence>
<proteinExistence type="inferred from homology"/>
<keyword evidence="2" id="KW-0813">Transport</keyword>
<dbReference type="EMBL" id="BARV01042077">
    <property type="protein sequence ID" value="GAI46631.1"/>
    <property type="molecule type" value="Genomic_DNA"/>
</dbReference>
<evidence type="ECO:0000256" key="2">
    <source>
        <dbReference type="ARBA" id="ARBA00022448"/>
    </source>
</evidence>
<reference evidence="4" key="1">
    <citation type="journal article" date="2014" name="Front. Microbiol.">
        <title>High frequency of phylogenetically diverse reductive dehalogenase-homologous genes in deep subseafloor sedimentary metagenomes.</title>
        <authorList>
            <person name="Kawai M."/>
            <person name="Futagami T."/>
            <person name="Toyoda A."/>
            <person name="Takaki Y."/>
            <person name="Nishi S."/>
            <person name="Hori S."/>
            <person name="Arai W."/>
            <person name="Tsubouchi T."/>
            <person name="Morono Y."/>
            <person name="Uchiyama I."/>
            <person name="Ito T."/>
            <person name="Fujiyama A."/>
            <person name="Inagaki F."/>
            <person name="Takami H."/>
        </authorList>
    </citation>
    <scope>NUCLEOTIDE SEQUENCE</scope>
    <source>
        <strain evidence="4">Expedition CK06-06</strain>
    </source>
</reference>
<dbReference type="Gene3D" id="3.40.50.300">
    <property type="entry name" value="P-loop containing nucleotide triphosphate hydrolases"/>
    <property type="match status" value="1"/>
</dbReference>
<dbReference type="PANTHER" id="PTHR43820:SF4">
    <property type="entry name" value="HIGH-AFFINITY BRANCHED-CHAIN AMINO ACID TRANSPORT ATP-BINDING PROTEIN LIVF"/>
    <property type="match status" value="1"/>
</dbReference>
<dbReference type="GO" id="GO:0015658">
    <property type="term" value="F:branched-chain amino acid transmembrane transporter activity"/>
    <property type="evidence" value="ECO:0007669"/>
    <property type="project" value="TreeGrafter"/>
</dbReference>
<dbReference type="GO" id="GO:0015807">
    <property type="term" value="P:L-amino acid transport"/>
    <property type="evidence" value="ECO:0007669"/>
    <property type="project" value="TreeGrafter"/>
</dbReference>
<keyword evidence="3" id="KW-0029">Amino-acid transport</keyword>
<name>X1PVP1_9ZZZZ</name>
<protein>
    <recommendedName>
        <fullName evidence="5">Branched-chain amino acid ATP-binding cassette transporter C-terminal domain-containing protein</fullName>
    </recommendedName>
</protein>
<evidence type="ECO:0000256" key="3">
    <source>
        <dbReference type="ARBA" id="ARBA00022970"/>
    </source>
</evidence>
<dbReference type="SUPFAM" id="SSF52540">
    <property type="entry name" value="P-loop containing nucleoside triphosphate hydrolases"/>
    <property type="match status" value="1"/>
</dbReference>
<comment type="caution">
    <text evidence="4">The sequence shown here is derived from an EMBL/GenBank/DDBJ whole genome shotgun (WGS) entry which is preliminary data.</text>
</comment>
<dbReference type="InterPro" id="IPR052156">
    <property type="entry name" value="BCAA_Transport_ATP-bd_LivF"/>
</dbReference>
<comment type="similarity">
    <text evidence="1">Belongs to the ABC transporter superfamily.</text>
</comment>
<organism evidence="4">
    <name type="scientific">marine sediment metagenome</name>
    <dbReference type="NCBI Taxonomy" id="412755"/>
    <lineage>
        <taxon>unclassified sequences</taxon>
        <taxon>metagenomes</taxon>
        <taxon>ecological metagenomes</taxon>
    </lineage>
</organism>
<dbReference type="AlphaFoldDB" id="X1PVP1"/>
<evidence type="ECO:0000313" key="4">
    <source>
        <dbReference type="EMBL" id="GAI46631.1"/>
    </source>
</evidence>
<dbReference type="PANTHER" id="PTHR43820">
    <property type="entry name" value="HIGH-AFFINITY BRANCHED-CHAIN AMINO ACID TRANSPORT ATP-BINDING PROTEIN LIVF"/>
    <property type="match status" value="1"/>
</dbReference>
<gene>
    <name evidence="4" type="ORF">S06H3_63437</name>
</gene>
<feature type="non-terminal residue" evidence="4">
    <location>
        <position position="1"/>
    </location>
</feature>
<dbReference type="InterPro" id="IPR027417">
    <property type="entry name" value="P-loop_NTPase"/>
</dbReference>
<sequence length="56" mass="6302">SFLPSGITILLIEQNVRNTLEISDRAYVLENGRVVLEGESKELLQEELVKKAYLGL</sequence>